<evidence type="ECO:0000256" key="6">
    <source>
        <dbReference type="ARBA" id="ARBA00022741"/>
    </source>
</evidence>
<dbReference type="InterPro" id="IPR036676">
    <property type="entry name" value="PurM-like_C_sf"/>
</dbReference>
<organism evidence="17">
    <name type="scientific">Leptocylindrus aporus</name>
    <dbReference type="NCBI Taxonomy" id="1398097"/>
    <lineage>
        <taxon>Eukaryota</taxon>
        <taxon>Sar</taxon>
        <taxon>Stramenopiles</taxon>
        <taxon>Ochrophyta</taxon>
        <taxon>Bacillariophyta</taxon>
        <taxon>Coscinodiscophyceae</taxon>
        <taxon>Chaetocerotophycidae</taxon>
        <taxon>Leptocylindrales</taxon>
        <taxon>Leptocylindraceae</taxon>
        <taxon>Leptocylindrus</taxon>
    </lineage>
</organism>
<dbReference type="SUPFAM" id="SSF56042">
    <property type="entry name" value="PurM C-terminal domain-like"/>
    <property type="match status" value="2"/>
</dbReference>
<reference evidence="17" key="1">
    <citation type="submission" date="2021-01" db="EMBL/GenBank/DDBJ databases">
        <authorList>
            <person name="Corre E."/>
            <person name="Pelletier E."/>
            <person name="Niang G."/>
            <person name="Scheremetjew M."/>
            <person name="Finn R."/>
            <person name="Kale V."/>
            <person name="Holt S."/>
            <person name="Cochrane G."/>
            <person name="Meng A."/>
            <person name="Brown T."/>
            <person name="Cohen L."/>
        </authorList>
    </citation>
    <scope>NUCLEOTIDE SEQUENCE</scope>
    <source>
        <strain evidence="17">B651</strain>
    </source>
</reference>
<dbReference type="InterPro" id="IPR040707">
    <property type="entry name" value="FGAR-AT_N"/>
</dbReference>
<dbReference type="SMART" id="SM01211">
    <property type="entry name" value="GATase_5"/>
    <property type="match status" value="1"/>
</dbReference>
<dbReference type="InterPro" id="IPR010073">
    <property type="entry name" value="PurL_large"/>
</dbReference>
<keyword evidence="4" id="KW-0436">Ligase</keyword>
<dbReference type="PANTHER" id="PTHR10099">
    <property type="entry name" value="PHOSPHORIBOSYLFORMYLGLYCINAMIDINE SYNTHASE"/>
    <property type="match status" value="1"/>
</dbReference>
<dbReference type="UniPathway" id="UPA00074">
    <property type="reaction ID" value="UER00128"/>
</dbReference>
<dbReference type="FunFam" id="3.40.50.880:FF:000014">
    <property type="entry name" value="Phosphoribosylformylglycinamidine synthase, putative"/>
    <property type="match status" value="1"/>
</dbReference>
<dbReference type="GO" id="GO:0046872">
    <property type="term" value="F:metal ion binding"/>
    <property type="evidence" value="ECO:0007669"/>
    <property type="project" value="UniProtKB-KW"/>
</dbReference>
<dbReference type="NCBIfam" id="NF003672">
    <property type="entry name" value="PRK05297.1"/>
    <property type="match status" value="1"/>
</dbReference>
<keyword evidence="10" id="KW-0315">Glutamine amidotransferase</keyword>
<evidence type="ECO:0000259" key="13">
    <source>
        <dbReference type="Pfam" id="PF02769"/>
    </source>
</evidence>
<dbReference type="Gene3D" id="3.30.1330.10">
    <property type="entry name" value="PurM-like, N-terminal domain"/>
    <property type="match status" value="2"/>
</dbReference>
<dbReference type="GO" id="GO:0006189">
    <property type="term" value="P:'de novo' IMP biosynthetic process"/>
    <property type="evidence" value="ECO:0007669"/>
    <property type="project" value="UniProtKB-UniPathway"/>
</dbReference>
<evidence type="ECO:0000313" key="17">
    <source>
        <dbReference type="EMBL" id="CAD8573921.1"/>
    </source>
</evidence>
<dbReference type="CDD" id="cd01740">
    <property type="entry name" value="GATase1_FGAR_AT"/>
    <property type="match status" value="1"/>
</dbReference>
<dbReference type="Pfam" id="PF02769">
    <property type="entry name" value="AIRS_C"/>
    <property type="match status" value="2"/>
</dbReference>
<evidence type="ECO:0000256" key="3">
    <source>
        <dbReference type="ARBA" id="ARBA00012747"/>
    </source>
</evidence>
<dbReference type="InterPro" id="IPR036604">
    <property type="entry name" value="PurS-like_sf"/>
</dbReference>
<protein>
    <recommendedName>
        <fullName evidence="3">phosphoribosylformylglycinamidine synthase</fullName>
        <ecNumber evidence="3">6.3.5.3</ecNumber>
    </recommendedName>
    <alternativeName>
        <fullName evidence="12">Formylglycinamide ribonucleotide amidotransferase</fullName>
    </alternativeName>
    <alternativeName>
        <fullName evidence="11">Formylglycinamide ribotide amidotransferase</fullName>
    </alternativeName>
</protein>
<evidence type="ECO:0000256" key="7">
    <source>
        <dbReference type="ARBA" id="ARBA00022755"/>
    </source>
</evidence>
<keyword evidence="8" id="KW-0067">ATP-binding</keyword>
<evidence type="ECO:0000256" key="4">
    <source>
        <dbReference type="ARBA" id="ARBA00022598"/>
    </source>
</evidence>
<feature type="domain" description="Phosphoribosylformylglycinamidine synthase linker" evidence="14">
    <location>
        <begin position="188"/>
        <end position="237"/>
    </location>
</feature>
<dbReference type="SUPFAM" id="SSF52317">
    <property type="entry name" value="Class I glutamine amidotransferase-like"/>
    <property type="match status" value="1"/>
</dbReference>
<dbReference type="FunFam" id="1.10.8.750:FF:000001">
    <property type="entry name" value="Putative phosphoribosylformylglycinamidine synthase"/>
    <property type="match status" value="1"/>
</dbReference>
<name>A0A7S0KAP8_9STRA</name>
<keyword evidence="5" id="KW-0479">Metal-binding</keyword>
<evidence type="ECO:0000256" key="10">
    <source>
        <dbReference type="ARBA" id="ARBA00022962"/>
    </source>
</evidence>
<evidence type="ECO:0000256" key="12">
    <source>
        <dbReference type="ARBA" id="ARBA00032632"/>
    </source>
</evidence>
<sequence>MTPIIHYYRLLPLSHNETVRSGIISKLEGAGYKEDAARISSVDMEYCFNVEAKSLTEEQTKRLEWLLSETFDKTGFSKGSSNFKCCEGSIIVFEFGPRMTFTSAFSSNATQICQACGIKSVSRLERSRRYRISISAKLSDAGITMVKSYLHDRMTEEEYPTPKTTFDVNNAPEPVQHVPIMSEGRSALEKINEEKGLGFDNFDLDYYTNLFKEKLGRDPTDVECFDMGQSNSEHSRHWFFGGKMVIDGEEKSDTLFQMVKATLPKDQPNNSVIAFHDNSSSIRGYECTGMKPTVGKPGSVTLQKQTLHPILTAETHNFPSGVAPFPGAETGTGGRLRDVTATGRGAYPVAGVSSYCVGNLNIPGYNLPWEDKTFEYASNLALPLDIEVEASNGASDYGNKFGEPVIHGFTRSFGQRLPNGERFEWVKPIMFTAGVGQLDGRHTTKGDPKPGMLVIKIGGPAYRIGIGGGAASSRVQTSENADLDFDAVQRGDAEMENRMVRLMRACCDLGDKNPIISVHDQGAGGNGNILKELVEPVGAEYDIRNVYVGDKTLSVLEIWGAEYQENNGLLLDEKDLPLFEAIAKREACPFRIIGKVTGDGKVIVRDSSDGTTPVDLPLELVLGKMPQKTFTDNHVKANLLPFSLPDSADVGEALDRVLRLLSVGSKRFLVHKVDRSVTGLIAQQQCVGPLQIPLANCGVTAHTHFGITGTVVACGEQPIKGLVDAAAMARMSVVETMTNMVWAKVSSIEDIKASGNWMYAAKLPGEGAKMYDACEALKDSFLSLGCGIDGGKDSLSMAAKCGNEVVKAPGELTITAYVTTPDVTKTVTPDLKCPGSSKLLFVDLNPGKCRLGGTSLAQVYNQIGNESPDMEDFSVLKKAFNITQELIGKEEILAGHDKSDGGIVVTLLEMAFAGNCGISVDLDGSCPISTLFNEEAGLIFEVEGVRVKSIIQAYADAGVSCKLVGSVNPEDMVSISVGGKSCVDGKMTEYRDVWEATGFQLEKMQRNVECVLQEEAGLKSRKAPSWKLSYEPKATSEDAMSKETKYKVAILRQEGSNGDREMIAAFLAAGFDAWDVTVSDLLSGSVTLDIFRGIVFVGGFSYADVLDSGKGWAGVIKFNSKVFEQFQAFKARADTFSLGVCNGCQLMALLGWIPFSNQALSEDKQPRLLENDSGRFESRFSSVQIQKSPAMMFKGMEGSSLGIWVAHGEGRFHFPDSSVYDHVKENNLVPMCYVDDNNKITTAYPFNPNGSPDGIAALCSTDGRHLAMMPHPERCFTTWQWPWMPKEWRGKLEVGPWLRMFQNARSFCEA</sequence>
<dbReference type="PROSITE" id="PS51273">
    <property type="entry name" value="GATASE_TYPE_1"/>
    <property type="match status" value="1"/>
</dbReference>
<evidence type="ECO:0000259" key="16">
    <source>
        <dbReference type="Pfam" id="PF22689"/>
    </source>
</evidence>
<dbReference type="GO" id="GO:0004642">
    <property type="term" value="F:phosphoribosylformylglycinamidine synthase activity"/>
    <property type="evidence" value="ECO:0007669"/>
    <property type="project" value="UniProtKB-EC"/>
</dbReference>
<evidence type="ECO:0000256" key="11">
    <source>
        <dbReference type="ARBA" id="ARBA00029823"/>
    </source>
</evidence>
<accession>A0A7S0KAP8</accession>
<comment type="similarity">
    <text evidence="2">In the N-terminal section; belongs to the FGAMS family.</text>
</comment>
<evidence type="ECO:0000256" key="1">
    <source>
        <dbReference type="ARBA" id="ARBA00004920"/>
    </source>
</evidence>
<dbReference type="GO" id="GO:0005737">
    <property type="term" value="C:cytoplasm"/>
    <property type="evidence" value="ECO:0007669"/>
    <property type="project" value="TreeGrafter"/>
</dbReference>
<dbReference type="SUPFAM" id="SSF55326">
    <property type="entry name" value="PurM N-terminal domain-like"/>
    <property type="match status" value="2"/>
</dbReference>
<evidence type="ECO:0000256" key="9">
    <source>
        <dbReference type="ARBA" id="ARBA00022842"/>
    </source>
</evidence>
<dbReference type="GO" id="GO:0005524">
    <property type="term" value="F:ATP binding"/>
    <property type="evidence" value="ECO:0007669"/>
    <property type="project" value="UniProtKB-KW"/>
</dbReference>
<evidence type="ECO:0000259" key="14">
    <source>
        <dbReference type="Pfam" id="PF18072"/>
    </source>
</evidence>
<dbReference type="PANTHER" id="PTHR10099:SF1">
    <property type="entry name" value="PHOSPHORIBOSYLFORMYLGLYCINAMIDINE SYNTHASE"/>
    <property type="match status" value="1"/>
</dbReference>
<dbReference type="SUPFAM" id="SSF109736">
    <property type="entry name" value="FGAM synthase PurL, linker domain"/>
    <property type="match status" value="1"/>
</dbReference>
<dbReference type="Pfam" id="PF18072">
    <property type="entry name" value="FGAR-AT_linker"/>
    <property type="match status" value="1"/>
</dbReference>
<dbReference type="Gene3D" id="3.40.50.880">
    <property type="match status" value="1"/>
</dbReference>
<dbReference type="InterPro" id="IPR036921">
    <property type="entry name" value="PurM-like_N_sf"/>
</dbReference>
<evidence type="ECO:0000256" key="2">
    <source>
        <dbReference type="ARBA" id="ARBA00008608"/>
    </source>
</evidence>
<dbReference type="CDD" id="cd02203">
    <property type="entry name" value="PurL_repeat1"/>
    <property type="match status" value="1"/>
</dbReference>
<evidence type="ECO:0000256" key="8">
    <source>
        <dbReference type="ARBA" id="ARBA00022840"/>
    </source>
</evidence>
<keyword evidence="9" id="KW-0460">Magnesium</keyword>
<dbReference type="Gene3D" id="3.90.650.10">
    <property type="entry name" value="PurM-like C-terminal domain"/>
    <property type="match status" value="2"/>
</dbReference>
<dbReference type="FunFam" id="3.90.650.10:FF:000024">
    <property type="entry name" value="Phosphoribosylformylglycinamidine synthase"/>
    <property type="match status" value="1"/>
</dbReference>
<dbReference type="InterPro" id="IPR010918">
    <property type="entry name" value="PurM-like_C_dom"/>
</dbReference>
<dbReference type="InterPro" id="IPR041609">
    <property type="entry name" value="PurL_linker"/>
</dbReference>
<dbReference type="Pfam" id="PF13507">
    <property type="entry name" value="GATase_5"/>
    <property type="match status" value="1"/>
</dbReference>
<keyword evidence="6" id="KW-0547">Nucleotide-binding</keyword>
<evidence type="ECO:0000259" key="15">
    <source>
        <dbReference type="Pfam" id="PF18076"/>
    </source>
</evidence>
<dbReference type="SUPFAM" id="SSF82697">
    <property type="entry name" value="PurS-like"/>
    <property type="match status" value="1"/>
</dbReference>
<dbReference type="Pfam" id="PF22689">
    <property type="entry name" value="FGAR-AT_PurM_N-like"/>
    <property type="match status" value="1"/>
</dbReference>
<dbReference type="EMBL" id="HBEU01000094">
    <property type="protein sequence ID" value="CAD8573921.1"/>
    <property type="molecule type" value="Transcribed_RNA"/>
</dbReference>
<dbReference type="FunFam" id="3.30.1330.10:FF:000007">
    <property type="entry name" value="Phosphoribosylformylglycinamidine synthase, putative"/>
    <property type="match status" value="1"/>
</dbReference>
<dbReference type="EC" id="6.3.5.3" evidence="3"/>
<feature type="domain" description="FGAR-AT PurM N-terminal-like" evidence="16">
    <location>
        <begin position="665"/>
        <end position="818"/>
    </location>
</feature>
<feature type="domain" description="PurM-like C-terminal" evidence="13">
    <location>
        <begin position="851"/>
        <end position="975"/>
    </location>
</feature>
<feature type="domain" description="PurM-like C-terminal" evidence="13">
    <location>
        <begin position="449"/>
        <end position="605"/>
    </location>
</feature>
<dbReference type="InterPro" id="IPR055181">
    <property type="entry name" value="FGAR-AT_PurM_N-like"/>
</dbReference>
<gene>
    <name evidence="17" type="ORF">LDAN0322_LOCUS65</name>
</gene>
<comment type="pathway">
    <text evidence="1">Purine metabolism; IMP biosynthesis via de novo pathway; 5-amino-1-(5-phospho-D-ribosyl)imidazole from N(2)-formyl-N(1)-(5-phospho-D-ribosyl)glycinamide: step 1/2.</text>
</comment>
<feature type="domain" description="Phosphoribosylformylglycinamidine synthase N-terminal" evidence="15">
    <location>
        <begin position="46"/>
        <end position="160"/>
    </location>
</feature>
<dbReference type="Gene3D" id="1.10.8.750">
    <property type="entry name" value="Phosphoribosylformylglycinamidine synthase, linker domain"/>
    <property type="match status" value="1"/>
</dbReference>
<evidence type="ECO:0000256" key="5">
    <source>
        <dbReference type="ARBA" id="ARBA00022723"/>
    </source>
</evidence>
<keyword evidence="7" id="KW-0658">Purine biosynthesis</keyword>
<proteinExistence type="inferred from homology"/>
<dbReference type="CDD" id="cd02204">
    <property type="entry name" value="PurL_repeat2"/>
    <property type="match status" value="1"/>
</dbReference>
<dbReference type="Pfam" id="PF18076">
    <property type="entry name" value="FGAR-AT_N"/>
    <property type="match status" value="1"/>
</dbReference>
<dbReference type="NCBIfam" id="TIGR01735">
    <property type="entry name" value="FGAM_synt"/>
    <property type="match status" value="1"/>
</dbReference>
<dbReference type="HAMAP" id="MF_00419">
    <property type="entry name" value="PurL_1"/>
    <property type="match status" value="1"/>
</dbReference>
<dbReference type="InterPro" id="IPR029062">
    <property type="entry name" value="Class_I_gatase-like"/>
</dbReference>